<gene>
    <name evidence="4" type="ORF">PCAL00307_LOCUS11095</name>
    <name evidence="5" type="ORF">PECAL_5P15090</name>
</gene>
<dbReference type="Gene3D" id="3.40.50.720">
    <property type="entry name" value="NAD(P)-binding Rossmann-like Domain"/>
    <property type="match status" value="1"/>
</dbReference>
<evidence type="ECO:0000259" key="3">
    <source>
        <dbReference type="Pfam" id="PF05368"/>
    </source>
</evidence>
<protein>
    <recommendedName>
        <fullName evidence="3">NmrA-like domain-containing protein</fullName>
    </recommendedName>
</protein>
<dbReference type="Proteomes" id="UP000789595">
    <property type="component" value="Unassembled WGS sequence"/>
</dbReference>
<dbReference type="AlphaFoldDB" id="A0A7S3ZVY2"/>
<dbReference type="EMBL" id="CAKKNE010000005">
    <property type="protein sequence ID" value="CAH0376912.1"/>
    <property type="molecule type" value="Genomic_DNA"/>
</dbReference>
<dbReference type="InterPro" id="IPR051164">
    <property type="entry name" value="NmrA-like_oxidored"/>
</dbReference>
<dbReference type="PANTHER" id="PTHR42748">
    <property type="entry name" value="NITROGEN METABOLITE REPRESSION PROTEIN NMRA FAMILY MEMBER"/>
    <property type="match status" value="1"/>
</dbReference>
<evidence type="ECO:0000313" key="5">
    <source>
        <dbReference type="EMBL" id="CAH0376912.1"/>
    </source>
</evidence>
<keyword evidence="6" id="KW-1185">Reference proteome</keyword>
<dbReference type="SUPFAM" id="SSF51735">
    <property type="entry name" value="NAD(P)-binding Rossmann-fold domains"/>
    <property type="match status" value="1"/>
</dbReference>
<feature type="domain" description="NmrA-like" evidence="3">
    <location>
        <begin position="3"/>
        <end position="273"/>
    </location>
</feature>
<dbReference type="Gene3D" id="3.90.25.10">
    <property type="entry name" value="UDP-galactose 4-epimerase, domain 1"/>
    <property type="match status" value="1"/>
</dbReference>
<proteinExistence type="inferred from homology"/>
<evidence type="ECO:0000256" key="2">
    <source>
        <dbReference type="ARBA" id="ARBA00022857"/>
    </source>
</evidence>
<dbReference type="GO" id="GO:0005634">
    <property type="term" value="C:nucleus"/>
    <property type="evidence" value="ECO:0007669"/>
    <property type="project" value="TreeGrafter"/>
</dbReference>
<dbReference type="InterPro" id="IPR036291">
    <property type="entry name" value="NAD(P)-bd_dom_sf"/>
</dbReference>
<accession>A0A7S3ZVY2</accession>
<sequence length="299" mass="31763">MAKPKVLVFLGTSRQGSAVVDALLASGKFEVFATTRSTKSAEALKARGVKCGPFTCGDAASAKAALDAAEPSLVFFTTLMGSREVEGSSGKIIVDAIKAYGGVQHVVYSSVANADVAPDAVGHFKSKLDVEDHLKASGLGYSILRPVAFFENYDDPANFNALKKGSVKGLWQADLKVKHVACRDIGKAAAVMLANPAKWRGKTLDCASDDLTGEDVAAALTEVSGVECTYGVAVPRFIMRCVMKDLNAMIEFFETTGYDSDIAAFKAVVPDALDCKAWFEARGVKSWSEEASSSWFGLF</sequence>
<keyword evidence="2" id="KW-0521">NADP</keyword>
<reference evidence="5" key="2">
    <citation type="submission" date="2021-11" db="EMBL/GenBank/DDBJ databases">
        <authorList>
            <consortium name="Genoscope - CEA"/>
            <person name="William W."/>
        </authorList>
    </citation>
    <scope>NUCLEOTIDE SEQUENCE</scope>
</reference>
<dbReference type="InterPro" id="IPR008030">
    <property type="entry name" value="NmrA-like"/>
</dbReference>
<name>A0A7S3ZVY2_9STRA</name>
<evidence type="ECO:0000313" key="4">
    <source>
        <dbReference type="EMBL" id="CAE0695659.1"/>
    </source>
</evidence>
<evidence type="ECO:0000313" key="6">
    <source>
        <dbReference type="Proteomes" id="UP000789595"/>
    </source>
</evidence>
<organism evidence="4">
    <name type="scientific">Pelagomonas calceolata</name>
    <dbReference type="NCBI Taxonomy" id="35677"/>
    <lineage>
        <taxon>Eukaryota</taxon>
        <taxon>Sar</taxon>
        <taxon>Stramenopiles</taxon>
        <taxon>Ochrophyta</taxon>
        <taxon>Pelagophyceae</taxon>
        <taxon>Pelagomonadales</taxon>
        <taxon>Pelagomonadaceae</taxon>
        <taxon>Pelagomonas</taxon>
    </lineage>
</organism>
<dbReference type="PANTHER" id="PTHR42748:SF7">
    <property type="entry name" value="NMRA LIKE REDOX SENSOR 1-RELATED"/>
    <property type="match status" value="1"/>
</dbReference>
<dbReference type="OrthoDB" id="9997102at2759"/>
<dbReference type="Pfam" id="PF05368">
    <property type="entry name" value="NmrA"/>
    <property type="match status" value="1"/>
</dbReference>
<comment type="similarity">
    <text evidence="1">Belongs to the NmrA-type oxidoreductase family.</text>
</comment>
<reference evidence="4" key="1">
    <citation type="submission" date="2021-01" db="EMBL/GenBank/DDBJ databases">
        <authorList>
            <person name="Corre E."/>
            <person name="Pelletier E."/>
            <person name="Niang G."/>
            <person name="Scheremetjew M."/>
            <person name="Finn R."/>
            <person name="Kale V."/>
            <person name="Holt S."/>
            <person name="Cochrane G."/>
            <person name="Meng A."/>
            <person name="Brown T."/>
            <person name="Cohen L."/>
        </authorList>
    </citation>
    <scope>NUCLEOTIDE SEQUENCE</scope>
    <source>
        <strain evidence="4">CCMP1756</strain>
    </source>
</reference>
<dbReference type="EMBL" id="HBIW01012928">
    <property type="protein sequence ID" value="CAE0695659.1"/>
    <property type="molecule type" value="Transcribed_RNA"/>
</dbReference>
<evidence type="ECO:0000256" key="1">
    <source>
        <dbReference type="ARBA" id="ARBA00006328"/>
    </source>
</evidence>